<protein>
    <submittedName>
        <fullName evidence="2">Uncharacterized protein</fullName>
    </submittedName>
</protein>
<name>A0A0F8YDM7_9ZZZZ</name>
<dbReference type="AlphaFoldDB" id="A0A0F8YDM7"/>
<keyword evidence="1" id="KW-0472">Membrane</keyword>
<keyword evidence="1" id="KW-0812">Transmembrane</keyword>
<evidence type="ECO:0000256" key="1">
    <source>
        <dbReference type="SAM" id="Phobius"/>
    </source>
</evidence>
<comment type="caution">
    <text evidence="2">The sequence shown here is derived from an EMBL/GenBank/DDBJ whole genome shotgun (WGS) entry which is preliminary data.</text>
</comment>
<proteinExistence type="predicted"/>
<organism evidence="2">
    <name type="scientific">marine sediment metagenome</name>
    <dbReference type="NCBI Taxonomy" id="412755"/>
    <lineage>
        <taxon>unclassified sequences</taxon>
        <taxon>metagenomes</taxon>
        <taxon>ecological metagenomes</taxon>
    </lineage>
</organism>
<evidence type="ECO:0000313" key="2">
    <source>
        <dbReference type="EMBL" id="KKK79493.1"/>
    </source>
</evidence>
<dbReference type="EMBL" id="LAZR01054001">
    <property type="protein sequence ID" value="KKK79493.1"/>
    <property type="molecule type" value="Genomic_DNA"/>
</dbReference>
<sequence length="48" mass="5453">MIGGKRRTFPDLIRQREFFTGVVILLMLTGTWVIVGTIGDDRLAVENF</sequence>
<reference evidence="2" key="1">
    <citation type="journal article" date="2015" name="Nature">
        <title>Complex archaea that bridge the gap between prokaryotes and eukaryotes.</title>
        <authorList>
            <person name="Spang A."/>
            <person name="Saw J.H."/>
            <person name="Jorgensen S.L."/>
            <person name="Zaremba-Niedzwiedzka K."/>
            <person name="Martijn J."/>
            <person name="Lind A.E."/>
            <person name="van Eijk R."/>
            <person name="Schleper C."/>
            <person name="Guy L."/>
            <person name="Ettema T.J."/>
        </authorList>
    </citation>
    <scope>NUCLEOTIDE SEQUENCE</scope>
</reference>
<feature type="transmembrane region" description="Helical" evidence="1">
    <location>
        <begin position="21"/>
        <end position="39"/>
    </location>
</feature>
<gene>
    <name evidence="2" type="ORF">LCGC14_2832960</name>
</gene>
<keyword evidence="1" id="KW-1133">Transmembrane helix</keyword>
<accession>A0A0F8YDM7</accession>